<feature type="transmembrane region" description="Helical" evidence="1">
    <location>
        <begin position="86"/>
        <end position="102"/>
    </location>
</feature>
<feature type="transmembrane region" description="Helical" evidence="1">
    <location>
        <begin position="180"/>
        <end position="199"/>
    </location>
</feature>
<dbReference type="STRING" id="1048983.EL17_15950"/>
<accession>A0A074KT48</accession>
<dbReference type="eggNOG" id="COG0474">
    <property type="taxonomic scope" value="Bacteria"/>
</dbReference>
<feature type="transmembrane region" description="Helical" evidence="1">
    <location>
        <begin position="108"/>
        <end position="127"/>
    </location>
</feature>
<keyword evidence="3" id="KW-1185">Reference proteome</keyword>
<dbReference type="OrthoDB" id="5189031at2"/>
<keyword evidence="1" id="KW-0472">Membrane</keyword>
<dbReference type="InterPro" id="IPR038330">
    <property type="entry name" value="TspO/MBR-related_sf"/>
</dbReference>
<name>A0A074KT48_9BACT</name>
<dbReference type="PANTHER" id="PTHR33802:SF1">
    <property type="entry name" value="XK-RELATED PROTEIN"/>
    <property type="match status" value="1"/>
</dbReference>
<dbReference type="AlphaFoldDB" id="A0A074KT48"/>
<evidence type="ECO:0000313" key="3">
    <source>
        <dbReference type="Proteomes" id="UP000027821"/>
    </source>
</evidence>
<feature type="transmembrane region" description="Helical" evidence="1">
    <location>
        <begin position="44"/>
        <end position="66"/>
    </location>
</feature>
<sequence length="264" mass="30059">MTKVSLVVINTISLIVVLFLNYYISSGESGLPTMGALSEKYDSLFTPAGYAFSIWGLIYVFLLLFIGHQWYLIIKKKSAEEISNGGWWFFLSNLANGAWVVVWSLQYILLSFIVMLILLYCLIQLVLKYKLEIYDAPFRIILFIWWPIAIYFGWIILATMTNFSIVLKYILNMNALLPEIYWTIGLIAISAAVYLYLIFSRNLRESALVGVWGLVAITLKQWAGVDEVAWAALIAALLIFIAAGYHGYKNRKSSPIYKLQDASK</sequence>
<organism evidence="2 3">
    <name type="scientific">Anditalea andensis</name>
    <dbReference type="NCBI Taxonomy" id="1048983"/>
    <lineage>
        <taxon>Bacteria</taxon>
        <taxon>Pseudomonadati</taxon>
        <taxon>Bacteroidota</taxon>
        <taxon>Cytophagia</taxon>
        <taxon>Cytophagales</taxon>
        <taxon>Cytophagaceae</taxon>
        <taxon>Anditalea</taxon>
    </lineage>
</organism>
<dbReference type="Proteomes" id="UP000027821">
    <property type="component" value="Unassembled WGS sequence"/>
</dbReference>
<feature type="transmembrane region" description="Helical" evidence="1">
    <location>
        <begin position="206"/>
        <end position="223"/>
    </location>
</feature>
<evidence type="ECO:0008006" key="4">
    <source>
        <dbReference type="Google" id="ProtNLM"/>
    </source>
</evidence>
<feature type="transmembrane region" description="Helical" evidence="1">
    <location>
        <begin position="229"/>
        <end position="248"/>
    </location>
</feature>
<keyword evidence="1" id="KW-1133">Transmembrane helix</keyword>
<dbReference type="EMBL" id="JMIH01000023">
    <property type="protein sequence ID" value="KEO73101.1"/>
    <property type="molecule type" value="Genomic_DNA"/>
</dbReference>
<keyword evidence="1" id="KW-0812">Transmembrane</keyword>
<comment type="caution">
    <text evidence="2">The sequence shown here is derived from an EMBL/GenBank/DDBJ whole genome shotgun (WGS) entry which is preliminary data.</text>
</comment>
<proteinExistence type="predicted"/>
<evidence type="ECO:0000256" key="1">
    <source>
        <dbReference type="SAM" id="Phobius"/>
    </source>
</evidence>
<dbReference type="Gene3D" id="1.20.1260.100">
    <property type="entry name" value="TspO/MBR protein"/>
    <property type="match status" value="1"/>
</dbReference>
<feature type="transmembrane region" description="Helical" evidence="1">
    <location>
        <begin position="139"/>
        <end position="160"/>
    </location>
</feature>
<protein>
    <recommendedName>
        <fullName evidence="4">Tryptophan-rich sensory protein</fullName>
    </recommendedName>
</protein>
<feature type="transmembrane region" description="Helical" evidence="1">
    <location>
        <begin position="7"/>
        <end position="24"/>
    </location>
</feature>
<dbReference type="PANTHER" id="PTHR33802">
    <property type="entry name" value="SI:CH211-161H7.5-RELATED"/>
    <property type="match status" value="1"/>
</dbReference>
<evidence type="ECO:0000313" key="2">
    <source>
        <dbReference type="EMBL" id="KEO73101.1"/>
    </source>
</evidence>
<gene>
    <name evidence="2" type="ORF">EL17_15950</name>
</gene>
<reference evidence="2 3" key="1">
    <citation type="submission" date="2014-04" db="EMBL/GenBank/DDBJ databases">
        <title>Characterization and application of a salt tolerant electro-active bacterium.</title>
        <authorList>
            <person name="Yang L."/>
            <person name="Wei S."/>
            <person name="Tay Q.X.M."/>
        </authorList>
    </citation>
    <scope>NUCLEOTIDE SEQUENCE [LARGE SCALE GENOMIC DNA]</scope>
    <source>
        <strain evidence="2 3">LY1</strain>
    </source>
</reference>